<keyword evidence="2 5" id="KW-0812">Transmembrane</keyword>
<keyword evidence="4 5" id="KW-0472">Membrane</keyword>
<evidence type="ECO:0000256" key="2">
    <source>
        <dbReference type="ARBA" id="ARBA00022692"/>
    </source>
</evidence>
<evidence type="ECO:0000256" key="5">
    <source>
        <dbReference type="SAM" id="Phobius"/>
    </source>
</evidence>
<reference evidence="7 9" key="1">
    <citation type="submission" date="2014-02" db="EMBL/GenBank/DDBJ databases">
        <title>Aquamicrobium defluvii Genome sequencing.</title>
        <authorList>
            <person name="Wang X."/>
        </authorList>
    </citation>
    <scope>NUCLEOTIDE SEQUENCE [LARGE SCALE GENOMIC DNA]</scope>
    <source>
        <strain evidence="7 9">W13Z1</strain>
    </source>
</reference>
<accession>A0A011U5V7</accession>
<comment type="caution">
    <text evidence="7">The sequence shown here is derived from an EMBL/GenBank/DDBJ whole genome shotgun (WGS) entry which is preliminary data.</text>
</comment>
<feature type="transmembrane region" description="Helical" evidence="5">
    <location>
        <begin position="62"/>
        <end position="80"/>
    </location>
</feature>
<gene>
    <name evidence="7" type="ORF">BG36_19250</name>
    <name evidence="8" type="ORF">DES43_13829</name>
</gene>
<dbReference type="EMBL" id="SNZF01000038">
    <property type="protein sequence ID" value="TDR30962.1"/>
    <property type="molecule type" value="Genomic_DNA"/>
</dbReference>
<organism evidence="7 9">
    <name type="scientific">Aquamicrobium defluvii</name>
    <dbReference type="NCBI Taxonomy" id="69279"/>
    <lineage>
        <taxon>Bacteria</taxon>
        <taxon>Pseudomonadati</taxon>
        <taxon>Pseudomonadota</taxon>
        <taxon>Alphaproteobacteria</taxon>
        <taxon>Hyphomicrobiales</taxon>
        <taxon>Phyllobacteriaceae</taxon>
        <taxon>Aquamicrobium</taxon>
    </lineage>
</organism>
<dbReference type="AlphaFoldDB" id="A0A011U5V7"/>
<dbReference type="GO" id="GO:0055085">
    <property type="term" value="P:transmembrane transport"/>
    <property type="evidence" value="ECO:0007669"/>
    <property type="project" value="InterPro"/>
</dbReference>
<proteinExistence type="predicted"/>
<dbReference type="GO" id="GO:0016020">
    <property type="term" value="C:membrane"/>
    <property type="evidence" value="ECO:0007669"/>
    <property type="project" value="UniProtKB-SubCell"/>
</dbReference>
<evidence type="ECO:0000313" key="8">
    <source>
        <dbReference type="EMBL" id="TDR30962.1"/>
    </source>
</evidence>
<dbReference type="HOGENOM" id="CLU_2535307_0_0_5"/>
<feature type="transmembrane region" description="Helical" evidence="5">
    <location>
        <begin position="12"/>
        <end position="28"/>
    </location>
</feature>
<evidence type="ECO:0000256" key="3">
    <source>
        <dbReference type="ARBA" id="ARBA00022989"/>
    </source>
</evidence>
<evidence type="ECO:0000313" key="9">
    <source>
        <dbReference type="Proteomes" id="UP000019849"/>
    </source>
</evidence>
<feature type="transmembrane region" description="Helical" evidence="5">
    <location>
        <begin position="34"/>
        <end position="55"/>
    </location>
</feature>
<comment type="subcellular location">
    <subcellularLocation>
        <location evidence="1">Membrane</location>
        <topology evidence="1">Multi-pass membrane protein</topology>
    </subcellularLocation>
</comment>
<name>A0A011U5V7_9HYPH</name>
<dbReference type="STRING" id="69279.BG36_19250"/>
<evidence type="ECO:0000313" key="7">
    <source>
        <dbReference type="EMBL" id="EXL01481.1"/>
    </source>
</evidence>
<feature type="domain" description="Sodium/calcium exchanger membrane region" evidence="6">
    <location>
        <begin position="10"/>
        <end position="79"/>
    </location>
</feature>
<dbReference type="PATRIC" id="fig|69279.3.peg.4699"/>
<protein>
    <submittedName>
        <fullName evidence="8">Sodium/calcium exchanger protein</fullName>
    </submittedName>
</protein>
<reference evidence="8 10" key="2">
    <citation type="submission" date="2019-03" db="EMBL/GenBank/DDBJ databases">
        <title>Genomic Encyclopedia of Type Strains, Phase IV (KMG-IV): sequencing the most valuable type-strain genomes for metagenomic binning, comparative biology and taxonomic classification.</title>
        <authorList>
            <person name="Goeker M."/>
        </authorList>
    </citation>
    <scope>NUCLEOTIDE SEQUENCE [LARGE SCALE GENOMIC DNA]</scope>
    <source>
        <strain evidence="8 10">DSM 11603</strain>
    </source>
</reference>
<dbReference type="InterPro" id="IPR044880">
    <property type="entry name" value="NCX_ion-bd_dom_sf"/>
</dbReference>
<evidence type="ECO:0000313" key="10">
    <source>
        <dbReference type="Proteomes" id="UP000294958"/>
    </source>
</evidence>
<evidence type="ECO:0000256" key="1">
    <source>
        <dbReference type="ARBA" id="ARBA00004141"/>
    </source>
</evidence>
<evidence type="ECO:0000259" key="6">
    <source>
        <dbReference type="Pfam" id="PF01699"/>
    </source>
</evidence>
<keyword evidence="3 5" id="KW-1133">Transmembrane helix</keyword>
<keyword evidence="10" id="KW-1185">Reference proteome</keyword>
<evidence type="ECO:0000256" key="4">
    <source>
        <dbReference type="ARBA" id="ARBA00023136"/>
    </source>
</evidence>
<sequence>MPSTATRAQVSNILFILGAIVIVPSAGIPVEPALVRIDIPVMGAAALACVPIFLSGRRVTRAEGAALVVSYLAYLTYLVLSRG</sequence>
<dbReference type="InterPro" id="IPR004837">
    <property type="entry name" value="NaCa_Exmemb"/>
</dbReference>
<dbReference type="EMBL" id="JENY01000043">
    <property type="protein sequence ID" value="EXL01481.1"/>
    <property type="molecule type" value="Genomic_DNA"/>
</dbReference>
<dbReference type="Proteomes" id="UP000294958">
    <property type="component" value="Unassembled WGS sequence"/>
</dbReference>
<dbReference type="Gene3D" id="1.20.1420.30">
    <property type="entry name" value="NCX, central ion-binding region"/>
    <property type="match status" value="1"/>
</dbReference>
<dbReference type="Pfam" id="PF01699">
    <property type="entry name" value="Na_Ca_ex"/>
    <property type="match status" value="1"/>
</dbReference>
<dbReference type="Proteomes" id="UP000019849">
    <property type="component" value="Unassembled WGS sequence"/>
</dbReference>
<dbReference type="eggNOG" id="COG0530">
    <property type="taxonomic scope" value="Bacteria"/>
</dbReference>
<dbReference type="RefSeq" id="WP_035033151.1">
    <property type="nucleotide sequence ID" value="NZ_KK073914.1"/>
</dbReference>